<proteinExistence type="predicted"/>
<reference evidence="1 2" key="1">
    <citation type="submission" date="2018-02" db="EMBL/GenBank/DDBJ databases">
        <title>Genomic Encyclopedia of Archaeal and Bacterial Type Strains, Phase II (KMG-II): from individual species to whole genera.</title>
        <authorList>
            <person name="Goeker M."/>
        </authorList>
    </citation>
    <scope>NUCLEOTIDE SEQUENCE [LARGE SCALE GENOMIC DNA]</scope>
    <source>
        <strain evidence="1 2">DSM 15099</strain>
    </source>
</reference>
<dbReference type="GO" id="GO:0045892">
    <property type="term" value="P:negative regulation of DNA-templated transcription"/>
    <property type="evidence" value="ECO:0007669"/>
    <property type="project" value="UniProtKB-ARBA"/>
</dbReference>
<comment type="caution">
    <text evidence="1">The sequence shown here is derived from an EMBL/GenBank/DDBJ whole genome shotgun (WGS) entry which is preliminary data.</text>
</comment>
<dbReference type="InterPro" id="IPR038390">
    <property type="entry name" value="Metal_Tscrpt_repr_sf"/>
</dbReference>
<dbReference type="GO" id="GO:0003677">
    <property type="term" value="F:DNA binding"/>
    <property type="evidence" value="ECO:0007669"/>
    <property type="project" value="UniProtKB-KW"/>
</dbReference>
<protein>
    <submittedName>
        <fullName evidence="1">DNA-binding FrmR family transcriptional regulator</fullName>
    </submittedName>
</protein>
<name>A0A2S6G142_9CLOT</name>
<dbReference type="AlphaFoldDB" id="A0A2S6G142"/>
<keyword evidence="1" id="KW-0238">DNA-binding</keyword>
<dbReference type="InterPro" id="IPR003735">
    <property type="entry name" value="Metal_Tscrpt_repr"/>
</dbReference>
<sequence>MEDRSEDLKKDIYVRLRRIEGQVKGIQNMVEKEACCKDMLVQIAAVRAAINKVGGLMLENYAINCMDLEETKENNEKVENLVSTLLMFLK</sequence>
<dbReference type="PANTHER" id="PTHR33677:SF3">
    <property type="entry name" value="COPPER-SENSING TRANSCRIPTIONAL REPRESSOR RICR"/>
    <property type="match status" value="1"/>
</dbReference>
<evidence type="ECO:0000313" key="2">
    <source>
        <dbReference type="Proteomes" id="UP000239863"/>
    </source>
</evidence>
<dbReference type="EMBL" id="PTIS01000001">
    <property type="protein sequence ID" value="PPK49596.1"/>
    <property type="molecule type" value="Genomic_DNA"/>
</dbReference>
<dbReference type="GO" id="GO:0046872">
    <property type="term" value="F:metal ion binding"/>
    <property type="evidence" value="ECO:0007669"/>
    <property type="project" value="InterPro"/>
</dbReference>
<dbReference type="OrthoDB" id="9811244at2"/>
<organism evidence="1 2">
    <name type="scientific">Clostridium algidicarnis DSM 15099</name>
    <dbReference type="NCBI Taxonomy" id="1121295"/>
    <lineage>
        <taxon>Bacteria</taxon>
        <taxon>Bacillati</taxon>
        <taxon>Bacillota</taxon>
        <taxon>Clostridia</taxon>
        <taxon>Eubacteriales</taxon>
        <taxon>Clostridiaceae</taxon>
        <taxon>Clostridium</taxon>
    </lineage>
</organism>
<dbReference type="CDD" id="cd10148">
    <property type="entry name" value="CsoR-like_DUF156"/>
    <property type="match status" value="1"/>
</dbReference>
<dbReference type="PANTHER" id="PTHR33677">
    <property type="entry name" value="TRANSCRIPTIONAL REPRESSOR FRMR-RELATED"/>
    <property type="match status" value="1"/>
</dbReference>
<dbReference type="RefSeq" id="WP_104408959.1">
    <property type="nucleotide sequence ID" value="NZ_PTIS01000001.1"/>
</dbReference>
<gene>
    <name evidence="1" type="ORF">BD821_101258</name>
</gene>
<dbReference type="Proteomes" id="UP000239863">
    <property type="component" value="Unassembled WGS sequence"/>
</dbReference>
<dbReference type="STRING" id="37659.GCA_000703125_02700"/>
<dbReference type="Pfam" id="PF02583">
    <property type="entry name" value="Trns_repr_metal"/>
    <property type="match status" value="1"/>
</dbReference>
<evidence type="ECO:0000313" key="1">
    <source>
        <dbReference type="EMBL" id="PPK49596.1"/>
    </source>
</evidence>
<dbReference type="Gene3D" id="1.20.58.1000">
    <property type="entry name" value="Metal-sensitive repressor, helix protomer"/>
    <property type="match status" value="1"/>
</dbReference>
<accession>A0A2S6G142</accession>